<feature type="signal peptide" evidence="1">
    <location>
        <begin position="1"/>
        <end position="18"/>
    </location>
</feature>
<reference evidence="2 3" key="1">
    <citation type="submission" date="2015-12" db="EMBL/GenBank/DDBJ databases">
        <title>The genome of Folsomia candida.</title>
        <authorList>
            <person name="Faddeeva A."/>
            <person name="Derks M.F."/>
            <person name="Anvar Y."/>
            <person name="Smit S."/>
            <person name="Van Straalen N."/>
            <person name="Roelofs D."/>
        </authorList>
    </citation>
    <scope>NUCLEOTIDE SEQUENCE [LARGE SCALE GENOMIC DNA]</scope>
    <source>
        <strain evidence="2 3">VU population</strain>
        <tissue evidence="2">Whole body</tissue>
    </source>
</reference>
<dbReference type="Gene3D" id="2.80.10.50">
    <property type="match status" value="1"/>
</dbReference>
<sequence length="158" mass="18515">MTSLTVCIFLIFASLANAGMDQFLRDSLYSINSMRDDGALTLSESPHSTYKMVTVEKWKNSEIQKWIVEDFQSIGRYHFTPLIHNTTTNVVTYQFTKNVYTYKRQWKVNIITTQRYQIQNPESGLCLTNMGLHKQVDEHDCDPSYPVSQVWKFRMLQK</sequence>
<dbReference type="AlphaFoldDB" id="A0A226EX58"/>
<dbReference type="InterPro" id="IPR035992">
    <property type="entry name" value="Ricin_B-like_lectins"/>
</dbReference>
<dbReference type="EMBL" id="LNIX01000001">
    <property type="protein sequence ID" value="OXA62129.1"/>
    <property type="molecule type" value="Genomic_DNA"/>
</dbReference>
<dbReference type="SUPFAM" id="SSF50370">
    <property type="entry name" value="Ricin B-like lectins"/>
    <property type="match status" value="1"/>
</dbReference>
<accession>A0A226EX58</accession>
<proteinExistence type="predicted"/>
<comment type="caution">
    <text evidence="2">The sequence shown here is derived from an EMBL/GenBank/DDBJ whole genome shotgun (WGS) entry which is preliminary data.</text>
</comment>
<evidence type="ECO:0008006" key="4">
    <source>
        <dbReference type="Google" id="ProtNLM"/>
    </source>
</evidence>
<evidence type="ECO:0000313" key="3">
    <source>
        <dbReference type="Proteomes" id="UP000198287"/>
    </source>
</evidence>
<dbReference type="OMA" id="LRESPMN"/>
<feature type="chain" id="PRO_5013370788" description="Ricin B lectin domain-containing protein" evidence="1">
    <location>
        <begin position="19"/>
        <end position="158"/>
    </location>
</feature>
<name>A0A226EX58_FOLCA</name>
<organism evidence="2 3">
    <name type="scientific">Folsomia candida</name>
    <name type="common">Springtail</name>
    <dbReference type="NCBI Taxonomy" id="158441"/>
    <lineage>
        <taxon>Eukaryota</taxon>
        <taxon>Metazoa</taxon>
        <taxon>Ecdysozoa</taxon>
        <taxon>Arthropoda</taxon>
        <taxon>Hexapoda</taxon>
        <taxon>Collembola</taxon>
        <taxon>Entomobryomorpha</taxon>
        <taxon>Isotomoidea</taxon>
        <taxon>Isotomidae</taxon>
        <taxon>Proisotominae</taxon>
        <taxon>Folsomia</taxon>
    </lineage>
</organism>
<keyword evidence="3" id="KW-1185">Reference proteome</keyword>
<evidence type="ECO:0000313" key="2">
    <source>
        <dbReference type="EMBL" id="OXA62129.1"/>
    </source>
</evidence>
<evidence type="ECO:0000256" key="1">
    <source>
        <dbReference type="SAM" id="SignalP"/>
    </source>
</evidence>
<protein>
    <recommendedName>
        <fullName evidence="4">Ricin B lectin domain-containing protein</fullName>
    </recommendedName>
</protein>
<dbReference type="Proteomes" id="UP000198287">
    <property type="component" value="Unassembled WGS sequence"/>
</dbReference>
<dbReference type="OrthoDB" id="10377381at2759"/>
<keyword evidence="1" id="KW-0732">Signal</keyword>
<gene>
    <name evidence="2" type="ORF">Fcan01_01737</name>
</gene>